<reference evidence="2 3" key="1">
    <citation type="submission" date="2023-04" db="EMBL/GenBank/DDBJ databases">
        <title>Luteimonas sp. M1R5S18.</title>
        <authorList>
            <person name="Sun J.-Q."/>
        </authorList>
    </citation>
    <scope>NUCLEOTIDE SEQUENCE [LARGE SCALE GENOMIC DNA]</scope>
    <source>
        <strain evidence="2 3">M1R5S18</strain>
    </source>
</reference>
<dbReference type="GO" id="GO:0016301">
    <property type="term" value="F:kinase activity"/>
    <property type="evidence" value="ECO:0007669"/>
    <property type="project" value="UniProtKB-KW"/>
</dbReference>
<feature type="region of interest" description="Disordered" evidence="1">
    <location>
        <begin position="271"/>
        <end position="295"/>
    </location>
</feature>
<evidence type="ECO:0000256" key="1">
    <source>
        <dbReference type="SAM" id="MobiDB-lite"/>
    </source>
</evidence>
<organism evidence="2 3">
    <name type="scientific">Luteimonas rhizosphaericola</name>
    <dbReference type="NCBI Taxonomy" id="3042024"/>
    <lineage>
        <taxon>Bacteria</taxon>
        <taxon>Pseudomonadati</taxon>
        <taxon>Pseudomonadota</taxon>
        <taxon>Gammaproteobacteria</taxon>
        <taxon>Lysobacterales</taxon>
        <taxon>Lysobacteraceae</taxon>
        <taxon>Luteimonas</taxon>
    </lineage>
</organism>
<proteinExistence type="predicted"/>
<feature type="compositionally biased region" description="Basic and acidic residues" evidence="1">
    <location>
        <begin position="284"/>
        <end position="295"/>
    </location>
</feature>
<dbReference type="RefSeq" id="WP_280600936.1">
    <property type="nucleotide sequence ID" value="NZ_JARXRN010000021.1"/>
</dbReference>
<keyword evidence="2" id="KW-0808">Transferase</keyword>
<dbReference type="InterPro" id="IPR027417">
    <property type="entry name" value="P-loop_NTPase"/>
</dbReference>
<gene>
    <name evidence="2" type="ORF">QFW80_07310</name>
</gene>
<keyword evidence="2" id="KW-0418">Kinase</keyword>
<dbReference type="Gene3D" id="3.40.50.300">
    <property type="entry name" value="P-loop containing nucleotide triphosphate hydrolases"/>
    <property type="match status" value="1"/>
</dbReference>
<dbReference type="EMBL" id="JARXRN010000021">
    <property type="protein sequence ID" value="MDH5830325.1"/>
    <property type="molecule type" value="Genomic_DNA"/>
</dbReference>
<name>A0ABT6JIN3_9GAMM</name>
<keyword evidence="3" id="KW-1185">Reference proteome</keyword>
<dbReference type="Proteomes" id="UP001156831">
    <property type="component" value="Unassembled WGS sequence"/>
</dbReference>
<accession>A0ABT6JIN3</accession>
<comment type="caution">
    <text evidence="2">The sequence shown here is derived from an EMBL/GenBank/DDBJ whole genome shotgun (WGS) entry which is preliminary data.</text>
</comment>
<dbReference type="PANTHER" id="PTHR10285">
    <property type="entry name" value="URIDINE KINASE"/>
    <property type="match status" value="1"/>
</dbReference>
<sequence length="295" mass="32478">MAPAAHPAPAAGFPAPFVSAVLDDALAARARVYGISGLQGTGKSTLAAQLVDAAATRGLRAAALSLDDFYLDRPERERLARAVHPLLGTRGPPGTHDLTLALDTLDALRAGSATRLPAFDKRTDRRLPREAWAPAERMDLVVFEGWCLGATPQDERSLGAPLNALERNEDRDGRWRRYCNTALAQAYPTLWQRIDRLLFLQPPGFEVVPGWRWEQECAPAGVPPTAPGMTRPTLERFVQHFERVSRELLRTLPERADAIVALDGARVPTGALITRQGRHPRSRARPESDVTRRRT</sequence>
<protein>
    <submittedName>
        <fullName evidence="2">Kinase</fullName>
    </submittedName>
</protein>
<evidence type="ECO:0000313" key="3">
    <source>
        <dbReference type="Proteomes" id="UP001156831"/>
    </source>
</evidence>
<evidence type="ECO:0000313" key="2">
    <source>
        <dbReference type="EMBL" id="MDH5830325.1"/>
    </source>
</evidence>
<dbReference type="SUPFAM" id="SSF52540">
    <property type="entry name" value="P-loop containing nucleoside triphosphate hydrolases"/>
    <property type="match status" value="1"/>
</dbReference>